<dbReference type="VEuPathDB" id="AmoebaDB:FDP41_000015"/>
<dbReference type="OMA" id="HYSEITF"/>
<dbReference type="AlphaFoldDB" id="A0A6A5CBA5"/>
<feature type="region of interest" description="Disordered" evidence="2">
    <location>
        <begin position="27"/>
        <end position="82"/>
    </location>
</feature>
<evidence type="ECO:0000256" key="1">
    <source>
        <dbReference type="SAM" id="Coils"/>
    </source>
</evidence>
<evidence type="ECO:0000313" key="4">
    <source>
        <dbReference type="Proteomes" id="UP000444721"/>
    </source>
</evidence>
<feature type="compositionally biased region" description="Polar residues" evidence="2">
    <location>
        <begin position="32"/>
        <end position="41"/>
    </location>
</feature>
<dbReference type="EMBL" id="VFQX01000001">
    <property type="protein sequence ID" value="KAF0984976.1"/>
    <property type="molecule type" value="Genomic_DNA"/>
</dbReference>
<feature type="region of interest" description="Disordered" evidence="2">
    <location>
        <begin position="434"/>
        <end position="455"/>
    </location>
</feature>
<comment type="caution">
    <text evidence="3">The sequence shown here is derived from an EMBL/GenBank/DDBJ whole genome shotgun (WGS) entry which is preliminary data.</text>
</comment>
<keyword evidence="4" id="KW-1185">Reference proteome</keyword>
<dbReference type="PANTHER" id="PTHR37028">
    <property type="entry name" value="UNNAMED PRODUCT-RELATED"/>
    <property type="match status" value="1"/>
</dbReference>
<name>A0A6A5CBA5_NAEFO</name>
<feature type="compositionally biased region" description="Basic and acidic residues" evidence="2">
    <location>
        <begin position="729"/>
        <end position="741"/>
    </location>
</feature>
<evidence type="ECO:0000313" key="3">
    <source>
        <dbReference type="EMBL" id="KAF0984976.1"/>
    </source>
</evidence>
<accession>A0A6A5CBA5</accession>
<protein>
    <submittedName>
        <fullName evidence="3">Uncharacterized protein</fullName>
    </submittedName>
</protein>
<dbReference type="GeneID" id="68107233"/>
<dbReference type="OrthoDB" id="247295at2759"/>
<organism evidence="3 4">
    <name type="scientific">Naegleria fowleri</name>
    <name type="common">Brain eating amoeba</name>
    <dbReference type="NCBI Taxonomy" id="5763"/>
    <lineage>
        <taxon>Eukaryota</taxon>
        <taxon>Discoba</taxon>
        <taxon>Heterolobosea</taxon>
        <taxon>Tetramitia</taxon>
        <taxon>Eutetramitia</taxon>
        <taxon>Vahlkampfiidae</taxon>
        <taxon>Naegleria</taxon>
    </lineage>
</organism>
<feature type="compositionally biased region" description="Low complexity" evidence="2">
    <location>
        <begin position="113"/>
        <end position="137"/>
    </location>
</feature>
<feature type="coiled-coil region" evidence="1">
    <location>
        <begin position="243"/>
        <end position="270"/>
    </location>
</feature>
<gene>
    <name evidence="3" type="ORF">FDP41_000015</name>
</gene>
<keyword evidence="1" id="KW-0175">Coiled coil</keyword>
<feature type="compositionally biased region" description="Low complexity" evidence="2">
    <location>
        <begin position="52"/>
        <end position="62"/>
    </location>
</feature>
<feature type="region of interest" description="Disordered" evidence="2">
    <location>
        <begin position="94"/>
        <end position="156"/>
    </location>
</feature>
<dbReference type="VEuPathDB" id="AmoebaDB:NF0104950"/>
<reference evidence="3 4" key="1">
    <citation type="journal article" date="2019" name="Sci. Rep.">
        <title>Nanopore sequencing improves the draft genome of the human pathogenic amoeba Naegleria fowleri.</title>
        <authorList>
            <person name="Liechti N."/>
            <person name="Schurch N."/>
            <person name="Bruggmann R."/>
            <person name="Wittwer M."/>
        </authorList>
    </citation>
    <scope>NUCLEOTIDE SEQUENCE [LARGE SCALE GENOMIC DNA]</scope>
    <source>
        <strain evidence="3 4">ATCC 30894</strain>
    </source>
</reference>
<dbReference type="PANTHER" id="PTHR37028:SF4">
    <property type="entry name" value="ALMS MOTIF DOMAIN-CONTAINING PROTEIN"/>
    <property type="match status" value="1"/>
</dbReference>
<proteinExistence type="predicted"/>
<evidence type="ECO:0000256" key="2">
    <source>
        <dbReference type="SAM" id="MobiDB-lite"/>
    </source>
</evidence>
<feature type="region of interest" description="Disordered" evidence="2">
    <location>
        <begin position="729"/>
        <end position="757"/>
    </location>
</feature>
<dbReference type="VEuPathDB" id="AmoebaDB:NfTy_026530"/>
<sequence length="757" mass="87847">MSSPLDSLLGRAIDAKLEAHRKRLAKSREWLKSQTQQLSPKSSPPKDGGAGTASDSSSSAASWEKVDLNSQRRVKNIDDGESVEAIINKLKLNASSIYDSSDEDDDFHDLKGSNNSSSNNNGVSNTSRSNNSNLSSSTQRQPPIVQKLLEEGKMMEERKEQLRNKHYSEITFRPNISEESRRLASKVDQSNSSFVERFEEQERLRRDTLDTIRTELNEEPSFRPSISKLGQEMKGREDVSQVNRTWLSERDEKLNKLREMKEEREMEEEIFKPKLNPRTLKIIERKKASLKENLSLEEAFERKEFLRQQRVQEMAEEQFESMVPGTPKITAQAAKMIRDGSVSDRLYQLSFKMSEKKQEISLQHLEEEKKMFDFNPKINWSEFERDEPVYDDLYHQEENSRIKRVERMEKLLEKENLLHHPRINPVSEEIASRLPHSSKERLLSSGNKTPKGSPVKLELTFKPRINEKSKLIEGDKSQSVEERITQLLNYDKKKRQILEEKRKEKDEKEMEECTFKPNVLANPKTQSLQKTFADRLIFWDKKRKAKLEQERKEKTLQELKQCTFKPAIDRIKQEDLSKLENDSEPLGYEEFVQRQIEAREKKKNASKVINYGENWKNEITIPKEFTFGQKTAVIKSLRKPLTPQTSRIMEPEDKDKSFEVQYREVYHIDDEMNRDSDNLDVFPPQGLFSTKNTLSILEGTAGSASSSSSLNSSANPLLSQLNYLASPHSTEKDLSLSDLKDYPSPTNEWVKRSKQKI</sequence>
<dbReference type="Proteomes" id="UP000444721">
    <property type="component" value="Unassembled WGS sequence"/>
</dbReference>
<dbReference type="RefSeq" id="XP_044569689.1">
    <property type="nucleotide sequence ID" value="XM_044704590.1"/>
</dbReference>